<dbReference type="GO" id="GO:0012505">
    <property type="term" value="C:endomembrane system"/>
    <property type="evidence" value="ECO:0007669"/>
    <property type="project" value="UniProtKB-SubCell"/>
</dbReference>
<evidence type="ECO:0000256" key="1">
    <source>
        <dbReference type="ARBA" id="ARBA00004127"/>
    </source>
</evidence>
<evidence type="ECO:0000313" key="9">
    <source>
        <dbReference type="Proteomes" id="UP000799302"/>
    </source>
</evidence>
<dbReference type="Pfam" id="PF02656">
    <property type="entry name" value="DUF202"/>
    <property type="match status" value="1"/>
</dbReference>
<keyword evidence="2 6" id="KW-0812">Transmembrane</keyword>
<evidence type="ECO:0000256" key="5">
    <source>
        <dbReference type="SAM" id="MobiDB-lite"/>
    </source>
</evidence>
<organism evidence="8 9">
    <name type="scientific">Microthyrium microscopicum</name>
    <dbReference type="NCBI Taxonomy" id="703497"/>
    <lineage>
        <taxon>Eukaryota</taxon>
        <taxon>Fungi</taxon>
        <taxon>Dikarya</taxon>
        <taxon>Ascomycota</taxon>
        <taxon>Pezizomycotina</taxon>
        <taxon>Dothideomycetes</taxon>
        <taxon>Dothideomycetes incertae sedis</taxon>
        <taxon>Microthyriales</taxon>
        <taxon>Microthyriaceae</taxon>
        <taxon>Microthyrium</taxon>
    </lineage>
</organism>
<comment type="subcellular location">
    <subcellularLocation>
        <location evidence="1">Endomembrane system</location>
        <topology evidence="1">Multi-pass membrane protein</topology>
    </subcellularLocation>
</comment>
<keyword evidence="4 6" id="KW-0472">Membrane</keyword>
<evidence type="ECO:0000313" key="8">
    <source>
        <dbReference type="EMBL" id="KAF2675493.1"/>
    </source>
</evidence>
<sequence>MSVHAPEPAHLRSRSSSRPAPRDSSTHPSNASAILASTDDRTALELPEIAPADSKDAPCLQPTSTSSTSRVPTGFWAKLWRQWERHVHLKVPAEQRRDHLALERTYLAYLRTSLALANTAVVAAQLLKLNSTSGEAGSMFGGESLAAGFVAGAIVVVLVGYLRFWRQQKAMSLGKVWAGGWELWIVGGSFVALTIAMIVIFILQPS</sequence>
<dbReference type="InterPro" id="IPR003807">
    <property type="entry name" value="DUF202"/>
</dbReference>
<feature type="transmembrane region" description="Helical" evidence="6">
    <location>
        <begin position="183"/>
        <end position="203"/>
    </location>
</feature>
<feature type="transmembrane region" description="Helical" evidence="6">
    <location>
        <begin position="139"/>
        <end position="162"/>
    </location>
</feature>
<evidence type="ECO:0000256" key="6">
    <source>
        <dbReference type="SAM" id="Phobius"/>
    </source>
</evidence>
<feature type="transmembrane region" description="Helical" evidence="6">
    <location>
        <begin position="106"/>
        <end position="127"/>
    </location>
</feature>
<gene>
    <name evidence="8" type="ORF">BT63DRAFT_475097</name>
</gene>
<dbReference type="Proteomes" id="UP000799302">
    <property type="component" value="Unassembled WGS sequence"/>
</dbReference>
<evidence type="ECO:0000259" key="7">
    <source>
        <dbReference type="Pfam" id="PF02656"/>
    </source>
</evidence>
<name>A0A6A6UVI6_9PEZI</name>
<dbReference type="PANTHER" id="PTHR34187">
    <property type="entry name" value="FGR18P"/>
    <property type="match status" value="1"/>
</dbReference>
<evidence type="ECO:0000256" key="2">
    <source>
        <dbReference type="ARBA" id="ARBA00022692"/>
    </source>
</evidence>
<keyword evidence="9" id="KW-1185">Reference proteome</keyword>
<dbReference type="EMBL" id="MU004230">
    <property type="protein sequence ID" value="KAF2675493.1"/>
    <property type="molecule type" value="Genomic_DNA"/>
</dbReference>
<dbReference type="InterPro" id="IPR052053">
    <property type="entry name" value="IM_YidH-like"/>
</dbReference>
<evidence type="ECO:0000256" key="4">
    <source>
        <dbReference type="ARBA" id="ARBA00023136"/>
    </source>
</evidence>
<feature type="region of interest" description="Disordered" evidence="5">
    <location>
        <begin position="1"/>
        <end position="70"/>
    </location>
</feature>
<dbReference type="AlphaFoldDB" id="A0A6A6UVI6"/>
<dbReference type="PANTHER" id="PTHR34187:SF1">
    <property type="entry name" value="DUF202 DOMAIN-CONTAINING PROTEIN"/>
    <property type="match status" value="1"/>
</dbReference>
<reference evidence="8" key="1">
    <citation type="journal article" date="2020" name="Stud. Mycol.">
        <title>101 Dothideomycetes genomes: a test case for predicting lifestyles and emergence of pathogens.</title>
        <authorList>
            <person name="Haridas S."/>
            <person name="Albert R."/>
            <person name="Binder M."/>
            <person name="Bloem J."/>
            <person name="Labutti K."/>
            <person name="Salamov A."/>
            <person name="Andreopoulos B."/>
            <person name="Baker S."/>
            <person name="Barry K."/>
            <person name="Bills G."/>
            <person name="Bluhm B."/>
            <person name="Cannon C."/>
            <person name="Castanera R."/>
            <person name="Culley D."/>
            <person name="Daum C."/>
            <person name="Ezra D."/>
            <person name="Gonzalez J."/>
            <person name="Henrissat B."/>
            <person name="Kuo A."/>
            <person name="Liang C."/>
            <person name="Lipzen A."/>
            <person name="Lutzoni F."/>
            <person name="Magnuson J."/>
            <person name="Mondo S."/>
            <person name="Nolan M."/>
            <person name="Ohm R."/>
            <person name="Pangilinan J."/>
            <person name="Park H.-J."/>
            <person name="Ramirez L."/>
            <person name="Alfaro M."/>
            <person name="Sun H."/>
            <person name="Tritt A."/>
            <person name="Yoshinaga Y."/>
            <person name="Zwiers L.-H."/>
            <person name="Turgeon B."/>
            <person name="Goodwin S."/>
            <person name="Spatafora J."/>
            <person name="Crous P."/>
            <person name="Grigoriev I."/>
        </authorList>
    </citation>
    <scope>NUCLEOTIDE SEQUENCE</scope>
    <source>
        <strain evidence="8">CBS 115976</strain>
    </source>
</reference>
<accession>A0A6A6UVI6</accession>
<protein>
    <recommendedName>
        <fullName evidence="7">DUF202 domain-containing protein</fullName>
    </recommendedName>
</protein>
<evidence type="ECO:0000256" key="3">
    <source>
        <dbReference type="ARBA" id="ARBA00022989"/>
    </source>
</evidence>
<feature type="domain" description="DUF202" evidence="7">
    <location>
        <begin position="97"/>
        <end position="170"/>
    </location>
</feature>
<keyword evidence="3 6" id="KW-1133">Transmembrane helix</keyword>
<dbReference type="OrthoDB" id="199599at2759"/>
<proteinExistence type="predicted"/>